<evidence type="ECO:0000256" key="3">
    <source>
        <dbReference type="ARBA" id="ARBA00023157"/>
    </source>
</evidence>
<feature type="domain" description="EGF-like" evidence="5">
    <location>
        <begin position="5"/>
        <end position="41"/>
    </location>
</feature>
<comment type="caution">
    <text evidence="6">The sequence shown here is derived from an EMBL/GenBank/DDBJ whole genome shotgun (WGS) entry which is preliminary data.</text>
</comment>
<proteinExistence type="predicted"/>
<dbReference type="SMART" id="SM00181">
    <property type="entry name" value="EGF"/>
    <property type="match status" value="1"/>
</dbReference>
<evidence type="ECO:0000313" key="6">
    <source>
        <dbReference type="EMBL" id="KAK2139389.1"/>
    </source>
</evidence>
<keyword evidence="1 4" id="KW-0245">EGF-like domain</keyword>
<evidence type="ECO:0000256" key="2">
    <source>
        <dbReference type="ARBA" id="ARBA00022737"/>
    </source>
</evidence>
<gene>
    <name evidence="6" type="ORF">LSH36_1825g00000</name>
</gene>
<sequence>IDTSDPVPCDSNNCLNGGTCFCDNRGYRCNCMPTFTGKNCETGTGQYCEN</sequence>
<organism evidence="6 7">
    <name type="scientific">Paralvinella palmiformis</name>
    <dbReference type="NCBI Taxonomy" id="53620"/>
    <lineage>
        <taxon>Eukaryota</taxon>
        <taxon>Metazoa</taxon>
        <taxon>Spiralia</taxon>
        <taxon>Lophotrochozoa</taxon>
        <taxon>Annelida</taxon>
        <taxon>Polychaeta</taxon>
        <taxon>Sedentaria</taxon>
        <taxon>Canalipalpata</taxon>
        <taxon>Terebellida</taxon>
        <taxon>Terebelliformia</taxon>
        <taxon>Alvinellidae</taxon>
        <taxon>Paralvinella</taxon>
    </lineage>
</organism>
<keyword evidence="2" id="KW-0677">Repeat</keyword>
<dbReference type="FunFam" id="2.10.25.10:FF:000095">
    <property type="entry name" value="Notch, isoform B"/>
    <property type="match status" value="1"/>
</dbReference>
<keyword evidence="7" id="KW-1185">Reference proteome</keyword>
<dbReference type="InterPro" id="IPR000742">
    <property type="entry name" value="EGF"/>
</dbReference>
<dbReference type="Gene3D" id="2.10.25.10">
    <property type="entry name" value="Laminin"/>
    <property type="match status" value="1"/>
</dbReference>
<dbReference type="AlphaFoldDB" id="A0AAD9MQM9"/>
<feature type="disulfide bond" evidence="4">
    <location>
        <begin position="31"/>
        <end position="40"/>
    </location>
</feature>
<evidence type="ECO:0000256" key="4">
    <source>
        <dbReference type="PROSITE-ProRule" id="PRU00076"/>
    </source>
</evidence>
<dbReference type="PROSITE" id="PS50026">
    <property type="entry name" value="EGF_3"/>
    <property type="match status" value="1"/>
</dbReference>
<dbReference type="EMBL" id="JAODUP010001822">
    <property type="protein sequence ID" value="KAK2139389.1"/>
    <property type="molecule type" value="Genomic_DNA"/>
</dbReference>
<name>A0AAD9MQM9_9ANNE</name>
<dbReference type="Proteomes" id="UP001208570">
    <property type="component" value="Unassembled WGS sequence"/>
</dbReference>
<dbReference type="SUPFAM" id="SSF57196">
    <property type="entry name" value="EGF/Laminin"/>
    <property type="match status" value="1"/>
</dbReference>
<feature type="non-terminal residue" evidence="6">
    <location>
        <position position="1"/>
    </location>
</feature>
<evidence type="ECO:0000256" key="1">
    <source>
        <dbReference type="ARBA" id="ARBA00022536"/>
    </source>
</evidence>
<dbReference type="PROSITE" id="PS00022">
    <property type="entry name" value="EGF_1"/>
    <property type="match status" value="1"/>
</dbReference>
<evidence type="ECO:0000313" key="7">
    <source>
        <dbReference type="Proteomes" id="UP001208570"/>
    </source>
</evidence>
<dbReference type="CDD" id="cd00054">
    <property type="entry name" value="EGF_CA"/>
    <property type="match status" value="1"/>
</dbReference>
<protein>
    <recommendedName>
        <fullName evidence="5">EGF-like domain-containing protein</fullName>
    </recommendedName>
</protein>
<reference evidence="6" key="1">
    <citation type="journal article" date="2023" name="Mol. Biol. Evol.">
        <title>Third-Generation Sequencing Reveals the Adaptive Role of the Epigenome in Three Deep-Sea Polychaetes.</title>
        <authorList>
            <person name="Perez M."/>
            <person name="Aroh O."/>
            <person name="Sun Y."/>
            <person name="Lan Y."/>
            <person name="Juniper S.K."/>
            <person name="Young C.R."/>
            <person name="Angers B."/>
            <person name="Qian P.Y."/>
        </authorList>
    </citation>
    <scope>NUCLEOTIDE SEQUENCE</scope>
    <source>
        <strain evidence="6">P08H-3</strain>
    </source>
</reference>
<evidence type="ECO:0000259" key="5">
    <source>
        <dbReference type="PROSITE" id="PS50026"/>
    </source>
</evidence>
<comment type="caution">
    <text evidence="4">Lacks conserved residue(s) required for the propagation of feature annotation.</text>
</comment>
<accession>A0AAD9MQM9</accession>
<keyword evidence="3 4" id="KW-1015">Disulfide bond</keyword>